<reference evidence="8 9" key="1">
    <citation type="journal article" date="2015" name="Genome Biol. Evol.">
        <title>Phylogenomic analyses indicate that early fungi evolved digesting cell walls of algal ancestors of land plants.</title>
        <authorList>
            <person name="Chang Y."/>
            <person name="Wang S."/>
            <person name="Sekimoto S."/>
            <person name="Aerts A.L."/>
            <person name="Choi C."/>
            <person name="Clum A."/>
            <person name="LaButti K.M."/>
            <person name="Lindquist E.A."/>
            <person name="Yee Ngan C."/>
            <person name="Ohm R.A."/>
            <person name="Salamov A.A."/>
            <person name="Grigoriev I.V."/>
            <person name="Spatafora J.W."/>
            <person name="Berbee M.L."/>
        </authorList>
    </citation>
    <scope>NUCLEOTIDE SEQUENCE [LARGE SCALE GENOMIC DNA]</scope>
    <source>
        <strain evidence="8 9">JEL478</strain>
    </source>
</reference>
<dbReference type="GO" id="GO:0005634">
    <property type="term" value="C:nucleus"/>
    <property type="evidence" value="ECO:0007669"/>
    <property type="project" value="UniProtKB-SubCell"/>
</dbReference>
<evidence type="ECO:0000256" key="5">
    <source>
        <dbReference type="ARBA" id="ARBA00023242"/>
    </source>
</evidence>
<dbReference type="GO" id="GO:0006351">
    <property type="term" value="P:DNA-templated transcription"/>
    <property type="evidence" value="ECO:0007669"/>
    <property type="project" value="InterPro"/>
</dbReference>
<dbReference type="GO" id="GO:0008270">
    <property type="term" value="F:zinc ion binding"/>
    <property type="evidence" value="ECO:0007669"/>
    <property type="project" value="InterPro"/>
</dbReference>
<dbReference type="EMBL" id="KQ965784">
    <property type="protein sequence ID" value="KXS12865.1"/>
    <property type="molecule type" value="Genomic_DNA"/>
</dbReference>
<feature type="domain" description="Xylanolytic transcriptional activator regulatory" evidence="7">
    <location>
        <begin position="129"/>
        <end position="298"/>
    </location>
</feature>
<dbReference type="InterPro" id="IPR007219">
    <property type="entry name" value="XnlR_reg_dom"/>
</dbReference>
<evidence type="ECO:0000256" key="1">
    <source>
        <dbReference type="ARBA" id="ARBA00004123"/>
    </source>
</evidence>
<evidence type="ECO:0000256" key="2">
    <source>
        <dbReference type="ARBA" id="ARBA00022723"/>
    </source>
</evidence>
<dbReference type="Proteomes" id="UP000070544">
    <property type="component" value="Unassembled WGS sequence"/>
</dbReference>
<dbReference type="GO" id="GO:0000981">
    <property type="term" value="F:DNA-binding transcription factor activity, RNA polymerase II-specific"/>
    <property type="evidence" value="ECO:0007669"/>
    <property type="project" value="InterPro"/>
</dbReference>
<proteinExistence type="predicted"/>
<dbReference type="InterPro" id="IPR050815">
    <property type="entry name" value="TF_fung"/>
</dbReference>
<evidence type="ECO:0000313" key="9">
    <source>
        <dbReference type="Proteomes" id="UP000070544"/>
    </source>
</evidence>
<dbReference type="PANTHER" id="PTHR47338">
    <property type="entry name" value="ZN(II)2CYS6 TRANSCRIPTION FACTOR (EUROFUNG)-RELATED"/>
    <property type="match status" value="1"/>
</dbReference>
<dbReference type="GO" id="GO:0003677">
    <property type="term" value="F:DNA binding"/>
    <property type="evidence" value="ECO:0007669"/>
    <property type="project" value="InterPro"/>
</dbReference>
<dbReference type="Pfam" id="PF04082">
    <property type="entry name" value="Fungal_trans"/>
    <property type="match status" value="1"/>
</dbReference>
<dbReference type="AlphaFoldDB" id="A0A139A8S8"/>
<feature type="region of interest" description="Disordered" evidence="6">
    <location>
        <begin position="1"/>
        <end position="52"/>
    </location>
</feature>
<name>A0A139A8S8_GONPJ</name>
<keyword evidence="4" id="KW-0804">Transcription</keyword>
<keyword evidence="5" id="KW-0539">Nucleus</keyword>
<sequence>MDSLWDFSPPRGDPSASGTWASSIEFLQPLGSSTSPPQSSTAVTSKKAPRRAKKRLAWLQQVLEDASLEKADDGELSGDSPPLDPLSDHRRLTITDAPPVDQCITLMTKYISTRPTGHSFVHQLVLLDNPKPHPILVHSVVALTSSLSSNSHLKNLSSANLQPRLRNSLRESSFEWPTVEFVIGLMHGLMAPFGSWKSQQGDAMMYRSLACSSVKLLGITSDDGIENFIRASKSSAGRAPAWILREQTRRLTWSVYVIDTLMSSGIVDRPHLTDDAVWGLSLPCSESVWESRNPPLDEPYEHKVTLANIVETGGRILLNRIGETTQFSSSHVEPLVMYAYRLATQFLISLQRDDLSRLYPNGHFTPEKAVLHRLNAVESQIAAMDTYVLSYRTQSPHSLLTRAGLRAARAMLYGPGTHLEILFNMLIMAPKWFATFKPDDMTTVGMNHGVFQVPPPAMFLLEGKVFESWATTPSFVTAIEHASTAAVFLSEAIQLDARIALQVSAGARGEYGTAVERVLWCTSILLVIAAAVSRLLGIPSAGLEASALALAGGMKEVFEVEMLVNWVLATMQG</sequence>
<keyword evidence="2" id="KW-0479">Metal-binding</keyword>
<feature type="compositionally biased region" description="Polar residues" evidence="6">
    <location>
        <begin position="30"/>
        <end position="44"/>
    </location>
</feature>
<accession>A0A139A8S8</accession>
<gene>
    <name evidence="8" type="ORF">M427DRAFT_389870</name>
</gene>
<dbReference type="OrthoDB" id="4685598at2759"/>
<evidence type="ECO:0000256" key="3">
    <source>
        <dbReference type="ARBA" id="ARBA00023015"/>
    </source>
</evidence>
<organism evidence="8 9">
    <name type="scientific">Gonapodya prolifera (strain JEL478)</name>
    <name type="common">Monoblepharis prolifera</name>
    <dbReference type="NCBI Taxonomy" id="1344416"/>
    <lineage>
        <taxon>Eukaryota</taxon>
        <taxon>Fungi</taxon>
        <taxon>Fungi incertae sedis</taxon>
        <taxon>Chytridiomycota</taxon>
        <taxon>Chytridiomycota incertae sedis</taxon>
        <taxon>Monoblepharidomycetes</taxon>
        <taxon>Monoblepharidales</taxon>
        <taxon>Gonapodyaceae</taxon>
        <taxon>Gonapodya</taxon>
    </lineage>
</organism>
<feature type="region of interest" description="Disordered" evidence="6">
    <location>
        <begin position="69"/>
        <end position="92"/>
    </location>
</feature>
<protein>
    <recommendedName>
        <fullName evidence="7">Xylanolytic transcriptional activator regulatory domain-containing protein</fullName>
    </recommendedName>
</protein>
<keyword evidence="3" id="KW-0805">Transcription regulation</keyword>
<evidence type="ECO:0000259" key="7">
    <source>
        <dbReference type="Pfam" id="PF04082"/>
    </source>
</evidence>
<dbReference type="CDD" id="cd12148">
    <property type="entry name" value="fungal_TF_MHR"/>
    <property type="match status" value="1"/>
</dbReference>
<dbReference type="PANTHER" id="PTHR47338:SF5">
    <property type="entry name" value="ZN(II)2CYS6 TRANSCRIPTION FACTOR (EUROFUNG)"/>
    <property type="match status" value="1"/>
</dbReference>
<comment type="subcellular location">
    <subcellularLocation>
        <location evidence="1">Nucleus</location>
    </subcellularLocation>
</comment>
<evidence type="ECO:0000256" key="4">
    <source>
        <dbReference type="ARBA" id="ARBA00023163"/>
    </source>
</evidence>
<evidence type="ECO:0000256" key="6">
    <source>
        <dbReference type="SAM" id="MobiDB-lite"/>
    </source>
</evidence>
<evidence type="ECO:0000313" key="8">
    <source>
        <dbReference type="EMBL" id="KXS12865.1"/>
    </source>
</evidence>
<keyword evidence="9" id="KW-1185">Reference proteome</keyword>